<gene>
    <name evidence="15" type="primary">trpE</name>
    <name evidence="18" type="ORF">D3H55_08420</name>
</gene>
<dbReference type="PANTHER" id="PTHR11236">
    <property type="entry name" value="AMINOBENZOATE/ANTHRANILATE SYNTHASE"/>
    <property type="match status" value="1"/>
</dbReference>
<keyword evidence="9 15" id="KW-0822">Tryptophan biosynthesis</keyword>
<comment type="cofactor">
    <cofactor evidence="1 15">
        <name>Mg(2+)</name>
        <dbReference type="ChEBI" id="CHEBI:18420"/>
    </cofactor>
</comment>
<protein>
    <recommendedName>
        <fullName evidence="6 15">Anthranilate synthase component 1</fullName>
        <ecNumber evidence="5 15">4.1.3.27</ecNumber>
    </recommendedName>
</protein>
<dbReference type="InterPro" id="IPR005801">
    <property type="entry name" value="ADC_synthase"/>
</dbReference>
<dbReference type="UniPathway" id="UPA00035">
    <property type="reaction ID" value="UER00040"/>
</dbReference>
<evidence type="ECO:0000256" key="13">
    <source>
        <dbReference type="ARBA" id="ARBA00025634"/>
    </source>
</evidence>
<sequence length="465" mass="51976">MNETRQIRVHTREMNGDELTPISVFKKLGGQKKFLLESSLKHEKAGRYSFLGSNPFFEFKADGSQITELNHMTGTSAASVGNPFDRLKMLFADTKGMKQGFPYSGGAVGYIGYDNIRHFEDIGDIPGNSLKMPDIHLMFYEKTIIFDHLENKVILLVLQGFNGNADQLPEKALDEMQEMLCQRDTVQDESDKGELDFKAQVTQEQFVSMVNQAKEEIINGEIFQVVLSQRFKSEYTGEPFSIYRKLRQTNPSPYMFYIDFEDYVVLGTSPESFIKVNGRKVISNPIAGTRRRGSDEDEDAGFERELVHDEKEIAEHRMLVDLARNDLGRVCGIGSISLTKYMLVERYKYVMHLVSEVEGTLDPSLTSIDAVIACLPAGTVSGAPKIAAMKIINVLENCKRGVYSGTVGYISVNGDIDLALAIRTMVIKDGHAYVQAGAGVVYDSKAESEYEETLNKARALIEVAK</sequence>
<evidence type="ECO:0000256" key="12">
    <source>
        <dbReference type="ARBA" id="ARBA00023239"/>
    </source>
</evidence>
<evidence type="ECO:0000256" key="1">
    <source>
        <dbReference type="ARBA" id="ARBA00001946"/>
    </source>
</evidence>
<dbReference type="Gene3D" id="3.60.120.10">
    <property type="entry name" value="Anthranilate synthase"/>
    <property type="match status" value="1"/>
</dbReference>
<comment type="function">
    <text evidence="13 15">Part of a heterotetrameric complex that catalyzes the two-step biosynthesis of anthranilate, an intermediate in the biosynthesis of L-tryptophan. In the first step, the glutamine-binding beta subunit (TrpG) of anthranilate synthase (AS) provides the glutamine amidotransferase activity which generates ammonia as a substrate that, along with chorismate, is used in the second step, catalyzed by the large alpha subunit of AS (TrpE) to produce anthranilate. In the absence of TrpG, TrpE can synthesize anthranilate directly from chorismate and high concentrations of ammonia.</text>
</comment>
<evidence type="ECO:0000256" key="3">
    <source>
        <dbReference type="ARBA" id="ARBA00009562"/>
    </source>
</evidence>
<keyword evidence="19" id="KW-1185">Reference proteome</keyword>
<dbReference type="NCBIfam" id="TIGR00564">
    <property type="entry name" value="trpE_most"/>
    <property type="match status" value="1"/>
</dbReference>
<dbReference type="InterPro" id="IPR006805">
    <property type="entry name" value="Anth_synth_I_N"/>
</dbReference>
<keyword evidence="8 15" id="KW-0479">Metal-binding</keyword>
<comment type="pathway">
    <text evidence="2 15">Amino-acid biosynthesis; L-tryptophan biosynthesis; L-tryptophan from chorismate: step 1/5.</text>
</comment>
<accession>A0A3A1R043</accession>
<dbReference type="EMBL" id="QXIR01000009">
    <property type="protein sequence ID" value="RIW35063.1"/>
    <property type="molecule type" value="Genomic_DNA"/>
</dbReference>
<organism evidence="18 19">
    <name type="scientific">Bacillus salacetis</name>
    <dbReference type="NCBI Taxonomy" id="2315464"/>
    <lineage>
        <taxon>Bacteria</taxon>
        <taxon>Bacillati</taxon>
        <taxon>Bacillota</taxon>
        <taxon>Bacilli</taxon>
        <taxon>Bacillales</taxon>
        <taxon>Bacillaceae</taxon>
        <taxon>Bacillus</taxon>
    </lineage>
</organism>
<name>A0A3A1R043_9BACI</name>
<evidence type="ECO:0000256" key="9">
    <source>
        <dbReference type="ARBA" id="ARBA00022822"/>
    </source>
</evidence>
<comment type="subunit">
    <text evidence="4 15">Heterotetramer consisting of two non-identical subunits: a beta subunit (TrpG) and a large alpha subunit (TrpE).</text>
</comment>
<evidence type="ECO:0000256" key="11">
    <source>
        <dbReference type="ARBA" id="ARBA00023141"/>
    </source>
</evidence>
<evidence type="ECO:0000256" key="6">
    <source>
        <dbReference type="ARBA" id="ARBA00020653"/>
    </source>
</evidence>
<dbReference type="PRINTS" id="PR00095">
    <property type="entry name" value="ANTSNTHASEI"/>
</dbReference>
<evidence type="ECO:0000256" key="10">
    <source>
        <dbReference type="ARBA" id="ARBA00022842"/>
    </source>
</evidence>
<dbReference type="EC" id="4.1.3.27" evidence="5 15"/>
<dbReference type="InterPro" id="IPR019999">
    <property type="entry name" value="Anth_synth_I-like"/>
</dbReference>
<dbReference type="OrthoDB" id="9803598at2"/>
<keyword evidence="7 15" id="KW-0028">Amino-acid biosynthesis</keyword>
<evidence type="ECO:0000256" key="15">
    <source>
        <dbReference type="RuleBase" id="RU364045"/>
    </source>
</evidence>
<dbReference type="Pfam" id="PF00425">
    <property type="entry name" value="Chorismate_bind"/>
    <property type="match status" value="1"/>
</dbReference>
<proteinExistence type="inferred from homology"/>
<dbReference type="InterPro" id="IPR015890">
    <property type="entry name" value="Chorismate_C"/>
</dbReference>
<evidence type="ECO:0000313" key="19">
    <source>
        <dbReference type="Proteomes" id="UP000265801"/>
    </source>
</evidence>
<evidence type="ECO:0000256" key="7">
    <source>
        <dbReference type="ARBA" id="ARBA00022605"/>
    </source>
</evidence>
<comment type="similarity">
    <text evidence="3 15">Belongs to the anthranilate synthase component I family.</text>
</comment>
<dbReference type="PANTHER" id="PTHR11236:SF48">
    <property type="entry name" value="ISOCHORISMATE SYNTHASE MENF"/>
    <property type="match status" value="1"/>
</dbReference>
<feature type="domain" description="Anthranilate synthase component I N-terminal" evidence="17">
    <location>
        <begin position="17"/>
        <end position="155"/>
    </location>
</feature>
<dbReference type="GO" id="GO:0000162">
    <property type="term" value="P:L-tryptophan biosynthetic process"/>
    <property type="evidence" value="ECO:0007669"/>
    <property type="project" value="UniProtKB-UniPathway"/>
</dbReference>
<dbReference type="Proteomes" id="UP000265801">
    <property type="component" value="Unassembled WGS sequence"/>
</dbReference>
<keyword evidence="12 15" id="KW-0456">Lyase</keyword>
<evidence type="ECO:0000259" key="16">
    <source>
        <dbReference type="Pfam" id="PF00425"/>
    </source>
</evidence>
<dbReference type="GO" id="GO:0046872">
    <property type="term" value="F:metal ion binding"/>
    <property type="evidence" value="ECO:0007669"/>
    <property type="project" value="UniProtKB-KW"/>
</dbReference>
<evidence type="ECO:0000259" key="17">
    <source>
        <dbReference type="Pfam" id="PF04715"/>
    </source>
</evidence>
<comment type="caution">
    <text evidence="18">The sequence shown here is derived from an EMBL/GenBank/DDBJ whole genome shotgun (WGS) entry which is preliminary data.</text>
</comment>
<reference evidence="18 19" key="1">
    <citation type="submission" date="2018-09" db="EMBL/GenBank/DDBJ databases">
        <title>Bacillus saliacetes sp. nov., isolated from Thai shrimp paste (Ka-pi).</title>
        <authorList>
            <person name="Daroonpunt R."/>
            <person name="Tanasupawat S."/>
            <person name="Yiamsombut S."/>
        </authorList>
    </citation>
    <scope>NUCLEOTIDE SEQUENCE [LARGE SCALE GENOMIC DNA]</scope>
    <source>
        <strain evidence="18 19">SKP7-4</strain>
    </source>
</reference>
<evidence type="ECO:0000256" key="5">
    <source>
        <dbReference type="ARBA" id="ARBA00012266"/>
    </source>
</evidence>
<evidence type="ECO:0000256" key="8">
    <source>
        <dbReference type="ARBA" id="ARBA00022723"/>
    </source>
</evidence>
<evidence type="ECO:0000256" key="2">
    <source>
        <dbReference type="ARBA" id="ARBA00004873"/>
    </source>
</evidence>
<evidence type="ECO:0000256" key="14">
    <source>
        <dbReference type="ARBA" id="ARBA00047683"/>
    </source>
</evidence>
<keyword evidence="11 15" id="KW-0057">Aromatic amino acid biosynthesis</keyword>
<dbReference type="InterPro" id="IPR005256">
    <property type="entry name" value="Anth_synth_I_PabB"/>
</dbReference>
<evidence type="ECO:0000256" key="4">
    <source>
        <dbReference type="ARBA" id="ARBA00011575"/>
    </source>
</evidence>
<evidence type="ECO:0000313" key="18">
    <source>
        <dbReference type="EMBL" id="RIW35063.1"/>
    </source>
</evidence>
<feature type="domain" description="Chorismate-utilising enzyme C-terminal" evidence="16">
    <location>
        <begin position="203"/>
        <end position="456"/>
    </location>
</feature>
<keyword evidence="10 15" id="KW-0460">Magnesium</keyword>
<comment type="catalytic activity">
    <reaction evidence="14 15">
        <text>chorismate + L-glutamine = anthranilate + pyruvate + L-glutamate + H(+)</text>
        <dbReference type="Rhea" id="RHEA:21732"/>
        <dbReference type="ChEBI" id="CHEBI:15361"/>
        <dbReference type="ChEBI" id="CHEBI:15378"/>
        <dbReference type="ChEBI" id="CHEBI:16567"/>
        <dbReference type="ChEBI" id="CHEBI:29748"/>
        <dbReference type="ChEBI" id="CHEBI:29985"/>
        <dbReference type="ChEBI" id="CHEBI:58359"/>
        <dbReference type="EC" id="4.1.3.27"/>
    </reaction>
</comment>
<dbReference type="GO" id="GO:0004049">
    <property type="term" value="F:anthranilate synthase activity"/>
    <property type="evidence" value="ECO:0007669"/>
    <property type="project" value="UniProtKB-EC"/>
</dbReference>
<dbReference type="Pfam" id="PF04715">
    <property type="entry name" value="Anth_synt_I_N"/>
    <property type="match status" value="1"/>
</dbReference>
<dbReference type="RefSeq" id="WP_119546465.1">
    <property type="nucleotide sequence ID" value="NZ_QXIR01000009.1"/>
</dbReference>
<dbReference type="SUPFAM" id="SSF56322">
    <property type="entry name" value="ADC synthase"/>
    <property type="match status" value="1"/>
</dbReference>
<dbReference type="AlphaFoldDB" id="A0A3A1R043"/>